<feature type="transmembrane region" description="Helical" evidence="1">
    <location>
        <begin position="328"/>
        <end position="351"/>
    </location>
</feature>
<proteinExistence type="predicted"/>
<comment type="caution">
    <text evidence="2">The sequence shown here is derived from an EMBL/GenBank/DDBJ whole genome shotgun (WGS) entry which is preliminary data.</text>
</comment>
<dbReference type="STRING" id="649764.HMPREF0762_01498"/>
<evidence type="ECO:0000256" key="1">
    <source>
        <dbReference type="SAM" id="Phobius"/>
    </source>
</evidence>
<keyword evidence="3" id="KW-1185">Reference proteome</keyword>
<feature type="transmembrane region" description="Helical" evidence="1">
    <location>
        <begin position="445"/>
        <end position="466"/>
    </location>
</feature>
<dbReference type="AlphaFoldDB" id="D0WI26"/>
<protein>
    <recommendedName>
        <fullName evidence="4">YgiT-type zinc finger domain protein</fullName>
    </recommendedName>
</protein>
<feature type="transmembrane region" description="Helical" evidence="1">
    <location>
        <begin position="357"/>
        <end position="378"/>
    </location>
</feature>
<gene>
    <name evidence="2" type="ORF">HMPREF0762_01498</name>
</gene>
<keyword evidence="1" id="KW-0472">Membrane</keyword>
<name>D0WI26_SLAES</name>
<dbReference type="Proteomes" id="UP000006001">
    <property type="component" value="Unassembled WGS sequence"/>
</dbReference>
<sequence>MRNQNQIEHMPSYEETRCPMAVAYEENPLTVHCESCGGAANYDIVTQSYRCPYCGGTTSVKGAKAQAKGWRDARQVQFRENARDLAQATYTCPNCAAKVVVPEGEALAACSFCGGKPVRSEFFDDDSFPEVVIGFKITLDEARARLERWCEENARCKPETDGIRKNIGKLAGYYLPYQLVRGGISCTARRIDSSRDYVCRGFANGIAVNTSQQMKNELLDAMEPFDWTECAPFDFGYVAGQRVKLQDLQKDRLEGRVKREVEQGYRPMVEKVMQSKAVSMNADISSMLIMPALLPAYVLHSKACDVAINGQTGKVAVLSQRIGRSMPWFVPPIIATAICGILAFAVAFLLADTSDPANTASIAAGITAVIAAIAFTAYSRNRGLKGEWNLLFTSKDSVIERQGGTLVWGAGESRPDPDPVFFERIGGLEEPVRIRFHPPARIAKWVALIALWNTFPLLLGFLFAGFDTSGMWLGGIVVWLCISIPTTPAFIMKFFHMEVYDRPILYRILPDGTTKRVKADGEKANWREILNDAFEMKGLIAGLALIPLVISLVIAFGGSA</sequence>
<feature type="transmembrane region" description="Helical" evidence="1">
    <location>
        <begin position="539"/>
        <end position="558"/>
    </location>
</feature>
<dbReference type="EMBL" id="ACUX02000016">
    <property type="protein sequence ID" value="EEZ60693.1"/>
    <property type="molecule type" value="Genomic_DNA"/>
</dbReference>
<dbReference type="eggNOG" id="COG1996">
    <property type="taxonomic scope" value="Bacteria"/>
</dbReference>
<keyword evidence="1" id="KW-1133">Transmembrane helix</keyword>
<evidence type="ECO:0008006" key="4">
    <source>
        <dbReference type="Google" id="ProtNLM"/>
    </source>
</evidence>
<dbReference type="HOGENOM" id="CLU_507839_0_0_11"/>
<reference evidence="2" key="1">
    <citation type="submission" date="2009-10" db="EMBL/GenBank/DDBJ databases">
        <authorList>
            <person name="Weinstock G."/>
            <person name="Sodergren E."/>
            <person name="Clifton S."/>
            <person name="Fulton L."/>
            <person name="Fulton B."/>
            <person name="Courtney L."/>
            <person name="Fronick C."/>
            <person name="Harrison M."/>
            <person name="Strong C."/>
            <person name="Farmer C."/>
            <person name="Delahaunty K."/>
            <person name="Markovic C."/>
            <person name="Hall O."/>
            <person name="Minx P."/>
            <person name="Tomlinson C."/>
            <person name="Mitreva M."/>
            <person name="Nelson J."/>
            <person name="Hou S."/>
            <person name="Wollam A."/>
            <person name="Pepin K.H."/>
            <person name="Johnson M."/>
            <person name="Bhonagiri V."/>
            <person name="Nash W.E."/>
            <person name="Warren W."/>
            <person name="Chinwalla A."/>
            <person name="Mardis E.R."/>
            <person name="Wilson R.K."/>
        </authorList>
    </citation>
    <scope>NUCLEOTIDE SEQUENCE [LARGE SCALE GENOMIC DNA]</scope>
    <source>
        <strain evidence="2">ATCC 700122</strain>
    </source>
</reference>
<evidence type="ECO:0000313" key="2">
    <source>
        <dbReference type="EMBL" id="EEZ60693.1"/>
    </source>
</evidence>
<feature type="transmembrane region" description="Helical" evidence="1">
    <location>
        <begin position="472"/>
        <end position="492"/>
    </location>
</feature>
<keyword evidence="1" id="KW-0812">Transmembrane</keyword>
<evidence type="ECO:0000313" key="3">
    <source>
        <dbReference type="Proteomes" id="UP000006001"/>
    </source>
</evidence>
<accession>D0WI26</accession>
<organism evidence="2 3">
    <name type="scientific">Slackia exigua (strain ATCC 700122 / DSM 15923 / CIP 105133 / JCM 11022 / KCTC 5966 / S-7)</name>
    <dbReference type="NCBI Taxonomy" id="649764"/>
    <lineage>
        <taxon>Bacteria</taxon>
        <taxon>Bacillati</taxon>
        <taxon>Actinomycetota</taxon>
        <taxon>Coriobacteriia</taxon>
        <taxon>Eggerthellales</taxon>
        <taxon>Eggerthellaceae</taxon>
        <taxon>Slackia</taxon>
    </lineage>
</organism>
<dbReference type="Gene3D" id="2.20.28.30">
    <property type="entry name" value="RNA polymerase ii, chain L"/>
    <property type="match status" value="1"/>
</dbReference>